<name>A0A0R1MQA9_9LACO</name>
<dbReference type="STRING" id="1423792.FD09_GL001028"/>
<sequence>MLNVGKFLGIRIRSLLFVIAFPIIAVTVTSYQLDPIESTNGIEILAWLFTPKFSFPAFLILFSGTSLLVTDYFVQAKISGLNKSLAVRLHGFKHLLVTEFLSVFLYTFGLMVLTMIVSAVVIHFTQHPFVFTGSIHSEFLISSSPIISFLWLILTRAWGMAIFTMFVFAIGLWMARISLFRISGLLVSLVMYVGVVLLARIAVLRIAGGLLFLQTLISPTGLSDFGPYLLPIPAVVMHLFSCVIYLGLTFVIAASWYRHEVMPK</sequence>
<feature type="transmembrane region" description="Helical" evidence="1">
    <location>
        <begin position="185"/>
        <end position="212"/>
    </location>
</feature>
<dbReference type="EMBL" id="AZEC01000016">
    <property type="protein sequence ID" value="KRL09985.1"/>
    <property type="molecule type" value="Genomic_DNA"/>
</dbReference>
<keyword evidence="1" id="KW-0812">Transmembrane</keyword>
<proteinExistence type="predicted"/>
<comment type="caution">
    <text evidence="2">The sequence shown here is derived from an EMBL/GenBank/DDBJ whole genome shotgun (WGS) entry which is preliminary data.</text>
</comment>
<dbReference type="Proteomes" id="UP000051330">
    <property type="component" value="Unassembled WGS sequence"/>
</dbReference>
<feature type="transmembrane region" description="Helical" evidence="1">
    <location>
        <begin position="95"/>
        <end position="126"/>
    </location>
</feature>
<protein>
    <submittedName>
        <fullName evidence="2">Uncharacterized protein</fullName>
    </submittedName>
</protein>
<feature type="transmembrane region" description="Helical" evidence="1">
    <location>
        <begin position="232"/>
        <end position="257"/>
    </location>
</feature>
<evidence type="ECO:0000256" key="1">
    <source>
        <dbReference type="SAM" id="Phobius"/>
    </source>
</evidence>
<keyword evidence="1" id="KW-0472">Membrane</keyword>
<reference evidence="2 3" key="1">
    <citation type="journal article" date="2015" name="Genome Announc.">
        <title>Expanding the biotechnology potential of lactobacilli through comparative genomics of 213 strains and associated genera.</title>
        <authorList>
            <person name="Sun Z."/>
            <person name="Harris H.M."/>
            <person name="McCann A."/>
            <person name="Guo C."/>
            <person name="Argimon S."/>
            <person name="Zhang W."/>
            <person name="Yang X."/>
            <person name="Jeffery I.B."/>
            <person name="Cooney J.C."/>
            <person name="Kagawa T.F."/>
            <person name="Liu W."/>
            <person name="Song Y."/>
            <person name="Salvetti E."/>
            <person name="Wrobel A."/>
            <person name="Rasinkangas P."/>
            <person name="Parkhill J."/>
            <person name="Rea M.C."/>
            <person name="O'Sullivan O."/>
            <person name="Ritari J."/>
            <person name="Douillard F.P."/>
            <person name="Paul Ross R."/>
            <person name="Yang R."/>
            <person name="Briner A.E."/>
            <person name="Felis G.E."/>
            <person name="de Vos W.M."/>
            <person name="Barrangou R."/>
            <person name="Klaenhammer T.R."/>
            <person name="Caufield P.W."/>
            <person name="Cui Y."/>
            <person name="Zhang H."/>
            <person name="O'Toole P.W."/>
        </authorList>
    </citation>
    <scope>NUCLEOTIDE SEQUENCE [LARGE SCALE GENOMIC DNA]</scope>
    <source>
        <strain evidence="2 3">DSM 12744</strain>
    </source>
</reference>
<gene>
    <name evidence="2" type="ORF">FD09_GL001028</name>
</gene>
<organism evidence="2 3">
    <name type="scientific">Schleiferilactobacillus perolens DSM 12744</name>
    <dbReference type="NCBI Taxonomy" id="1423792"/>
    <lineage>
        <taxon>Bacteria</taxon>
        <taxon>Bacillati</taxon>
        <taxon>Bacillota</taxon>
        <taxon>Bacilli</taxon>
        <taxon>Lactobacillales</taxon>
        <taxon>Lactobacillaceae</taxon>
        <taxon>Schleiferilactobacillus</taxon>
    </lineage>
</organism>
<dbReference type="AlphaFoldDB" id="A0A0R1MQA9"/>
<keyword evidence="3" id="KW-1185">Reference proteome</keyword>
<evidence type="ECO:0000313" key="3">
    <source>
        <dbReference type="Proteomes" id="UP000051330"/>
    </source>
</evidence>
<feature type="transmembrane region" description="Helical" evidence="1">
    <location>
        <begin position="53"/>
        <end position="74"/>
    </location>
</feature>
<dbReference type="RefSeq" id="WP_057822171.1">
    <property type="nucleotide sequence ID" value="NZ_AZEC01000016.1"/>
</dbReference>
<accession>A0A0R1MQA9</accession>
<dbReference type="PATRIC" id="fig|1423792.3.peg.1050"/>
<feature type="transmembrane region" description="Helical" evidence="1">
    <location>
        <begin position="146"/>
        <end position="173"/>
    </location>
</feature>
<keyword evidence="1" id="KW-1133">Transmembrane helix</keyword>
<feature type="transmembrane region" description="Helical" evidence="1">
    <location>
        <begin position="12"/>
        <end position="33"/>
    </location>
</feature>
<evidence type="ECO:0000313" key="2">
    <source>
        <dbReference type="EMBL" id="KRL09985.1"/>
    </source>
</evidence>